<feature type="region of interest" description="Disordered" evidence="3">
    <location>
        <begin position="219"/>
        <end position="303"/>
    </location>
</feature>
<feature type="domain" description="RCK C-terminal" evidence="5">
    <location>
        <begin position="137"/>
        <end position="218"/>
    </location>
</feature>
<dbReference type="InterPro" id="IPR003148">
    <property type="entry name" value="RCK_N"/>
</dbReference>
<evidence type="ECO:0000256" key="2">
    <source>
        <dbReference type="ARBA" id="ARBA00023065"/>
    </source>
</evidence>
<dbReference type="Pfam" id="PF02080">
    <property type="entry name" value="TrkA_C"/>
    <property type="match status" value="1"/>
</dbReference>
<keyword evidence="1" id="KW-0813">Transport</keyword>
<dbReference type="InterPro" id="IPR036291">
    <property type="entry name" value="NAD(P)-bd_dom_sf"/>
</dbReference>
<sequence length="303" mass="31208">MRVMIAGAGAVGVSIASELSDNGHRVLLVDHSPDAVRVEREPRAEWLLADACEIATLDDAGLERYDAVIAATGDDKVNLVVSLLSRTEFGVDRVVARVNDPRNEWLFNEGWGVDVAVSTPRLMSALVEEAVSVGDPVRLLRFSQGDAGLVEVTLPADAALVGSGVGEVAWPRDVALVAIVRGSRVLVPERDERLAAGDELLLVATTNGEQLIAGLFAPPRHTTGARHSAAAKPEGPVEGGAAEGAAEPAGVPSDAGTPNTTVADPTEIGSAEEGGDEGTGSTRRPGAGREPGDRDTAGGTPGR</sequence>
<dbReference type="PANTHER" id="PTHR43833">
    <property type="entry name" value="POTASSIUM CHANNEL PROTEIN 2-RELATED-RELATED"/>
    <property type="match status" value="1"/>
</dbReference>
<proteinExistence type="predicted"/>
<dbReference type="InterPro" id="IPR006037">
    <property type="entry name" value="RCK_C"/>
</dbReference>
<dbReference type="PROSITE" id="PS51202">
    <property type="entry name" value="RCK_C"/>
    <property type="match status" value="1"/>
</dbReference>
<dbReference type="SUPFAM" id="SSF51735">
    <property type="entry name" value="NAD(P)-binding Rossmann-fold domains"/>
    <property type="match status" value="1"/>
</dbReference>
<dbReference type="Gene3D" id="3.30.70.1450">
    <property type="entry name" value="Regulator of K+ conductance, C-terminal domain"/>
    <property type="match status" value="1"/>
</dbReference>
<evidence type="ECO:0000256" key="3">
    <source>
        <dbReference type="SAM" id="MobiDB-lite"/>
    </source>
</evidence>
<dbReference type="EMBL" id="JAAVJB010000010">
    <property type="protein sequence ID" value="NJP65217.1"/>
    <property type="molecule type" value="Genomic_DNA"/>
</dbReference>
<dbReference type="Pfam" id="PF02254">
    <property type="entry name" value="TrkA_N"/>
    <property type="match status" value="1"/>
</dbReference>
<dbReference type="InterPro" id="IPR050721">
    <property type="entry name" value="Trk_Ktr_HKT_K-transport"/>
</dbReference>
<evidence type="ECO:0000259" key="4">
    <source>
        <dbReference type="PROSITE" id="PS51201"/>
    </source>
</evidence>
<evidence type="ECO:0000256" key="1">
    <source>
        <dbReference type="ARBA" id="ARBA00022448"/>
    </source>
</evidence>
<evidence type="ECO:0000313" key="7">
    <source>
        <dbReference type="Proteomes" id="UP000746503"/>
    </source>
</evidence>
<dbReference type="SUPFAM" id="SSF116726">
    <property type="entry name" value="TrkA C-terminal domain-like"/>
    <property type="match status" value="1"/>
</dbReference>
<evidence type="ECO:0000259" key="5">
    <source>
        <dbReference type="PROSITE" id="PS51202"/>
    </source>
</evidence>
<organism evidence="6 7">
    <name type="scientific">Streptomyces spiramenti</name>
    <dbReference type="NCBI Taxonomy" id="2720606"/>
    <lineage>
        <taxon>Bacteria</taxon>
        <taxon>Bacillati</taxon>
        <taxon>Actinomycetota</taxon>
        <taxon>Actinomycetes</taxon>
        <taxon>Kitasatosporales</taxon>
        <taxon>Streptomycetaceae</taxon>
        <taxon>Streptomyces</taxon>
    </lineage>
</organism>
<keyword evidence="7" id="KW-1185">Reference proteome</keyword>
<protein>
    <submittedName>
        <fullName evidence="6">TrkA family potassium uptake protein</fullName>
    </submittedName>
</protein>
<gene>
    <name evidence="6" type="ORF">HCJ92_02690</name>
</gene>
<keyword evidence="2" id="KW-0406">Ion transport</keyword>
<dbReference type="PROSITE" id="PS51201">
    <property type="entry name" value="RCK_N"/>
    <property type="match status" value="1"/>
</dbReference>
<dbReference type="Gene3D" id="3.40.50.720">
    <property type="entry name" value="NAD(P)-binding Rossmann-like Domain"/>
    <property type="match status" value="1"/>
</dbReference>
<comment type="caution">
    <text evidence="6">The sequence shown here is derived from an EMBL/GenBank/DDBJ whole genome shotgun (WGS) entry which is preliminary data.</text>
</comment>
<dbReference type="PANTHER" id="PTHR43833:SF5">
    <property type="entry name" value="TRK SYSTEM POTASSIUM UPTAKE PROTEIN TRKA"/>
    <property type="match status" value="1"/>
</dbReference>
<feature type="domain" description="RCK N-terminal" evidence="4">
    <location>
        <begin position="1"/>
        <end position="117"/>
    </location>
</feature>
<name>A0ABX1ALF5_9ACTN</name>
<evidence type="ECO:0000313" key="6">
    <source>
        <dbReference type="EMBL" id="NJP65217.1"/>
    </source>
</evidence>
<dbReference type="InterPro" id="IPR036721">
    <property type="entry name" value="RCK_C_sf"/>
</dbReference>
<accession>A0ABX1ALF5</accession>
<reference evidence="6 7" key="1">
    <citation type="submission" date="2020-03" db="EMBL/GenBank/DDBJ databases">
        <title>Draft genome of Streptomyces sp. ventii, isolated from the Axial Seamount in the Pacific Ocean, and resequencing of the two type strains Streptomyces lonarensis strain NCL 716 and Streptomyces bohaiensis strain 11A07.</title>
        <authorList>
            <person name="Loughran R.M."/>
            <person name="Pfannmuller K.M."/>
            <person name="Wasson B.J."/>
            <person name="Deadmond M.C."/>
            <person name="Paddock B.E."/>
            <person name="Koyack M.J."/>
            <person name="Gallegos D.A."/>
            <person name="Mitchell E.A."/>
            <person name="Ushijima B."/>
            <person name="Saw J.H."/>
            <person name="Mcphail K.L."/>
            <person name="Videau P."/>
        </authorList>
    </citation>
    <scope>NUCLEOTIDE SEQUENCE [LARGE SCALE GENOMIC DNA]</scope>
    <source>
        <strain evidence="7">5675061</strain>
    </source>
</reference>
<feature type="compositionally biased region" description="Low complexity" evidence="3">
    <location>
        <begin position="243"/>
        <end position="252"/>
    </location>
</feature>
<dbReference type="Proteomes" id="UP000746503">
    <property type="component" value="Unassembled WGS sequence"/>
</dbReference>